<dbReference type="KEGG" id="gce:KYE46_13200"/>
<reference evidence="1 2" key="1">
    <citation type="submission" date="2021-07" db="EMBL/GenBank/DDBJ databases">
        <title>A novel Jannaschia species isolated from marine dinoflagellate Ceratoperidinium margalefii.</title>
        <authorList>
            <person name="Jiang Y."/>
            <person name="Li Z."/>
        </authorList>
    </citation>
    <scope>NUCLEOTIDE SEQUENCE [LARGE SCALE GENOMIC DNA]</scope>
    <source>
        <strain evidence="1 2">J12C1-MA-4</strain>
    </source>
</reference>
<sequence length="74" mass="8277">MSDRHEGFDWPALMRVAYQGLGLSPAAFWALTPSEFLTLLGPENGAAPLRRDAFDALLARFPDQRNEDENDRDG</sequence>
<evidence type="ECO:0000313" key="2">
    <source>
        <dbReference type="Proteomes" id="UP000825009"/>
    </source>
</evidence>
<dbReference type="NCBIfam" id="TIGR02216">
    <property type="entry name" value="phage_TIGR02216"/>
    <property type="match status" value="1"/>
</dbReference>
<dbReference type="InterPro" id="IPR019056">
    <property type="entry name" value="Phage_TAC_6"/>
</dbReference>
<accession>A0A8F6TVE3</accession>
<dbReference type="Proteomes" id="UP000825009">
    <property type="component" value="Chromosome"/>
</dbReference>
<dbReference type="EMBL" id="CP079194">
    <property type="protein sequence ID" value="QXT38884.1"/>
    <property type="molecule type" value="Genomic_DNA"/>
</dbReference>
<evidence type="ECO:0000313" key="1">
    <source>
        <dbReference type="EMBL" id="QXT38884.1"/>
    </source>
</evidence>
<dbReference type="Pfam" id="PF09550">
    <property type="entry name" value="Phage_TAC_6"/>
    <property type="match status" value="1"/>
</dbReference>
<keyword evidence="2" id="KW-1185">Reference proteome</keyword>
<organism evidence="1 2">
    <name type="scientific">Gymnodinialimonas ceratoperidinii</name>
    <dbReference type="NCBI Taxonomy" id="2856823"/>
    <lineage>
        <taxon>Bacteria</taxon>
        <taxon>Pseudomonadati</taxon>
        <taxon>Pseudomonadota</taxon>
        <taxon>Alphaproteobacteria</taxon>
        <taxon>Rhodobacterales</taxon>
        <taxon>Paracoccaceae</taxon>
        <taxon>Gymnodinialimonas</taxon>
    </lineage>
</organism>
<dbReference type="AlphaFoldDB" id="A0A8F6TVE3"/>
<proteinExistence type="predicted"/>
<dbReference type="RefSeq" id="WP_219001080.1">
    <property type="nucleotide sequence ID" value="NZ_CP079194.1"/>
</dbReference>
<name>A0A8F6TVE3_9RHOB</name>
<gene>
    <name evidence="1" type="ORF">KYE46_13200</name>
</gene>
<protein>
    <submittedName>
        <fullName evidence="1">Phage tail assembly chaperone</fullName>
    </submittedName>
</protein>
<dbReference type="InterPro" id="IPR011739">
    <property type="entry name" value="GTA_rcc01693"/>
</dbReference>